<dbReference type="AlphaFoldDB" id="A0A6G7YKN1"/>
<keyword evidence="3" id="KW-1185">Reference proteome</keyword>
<dbReference type="Pfam" id="PF18899">
    <property type="entry name" value="DUF5655"/>
    <property type="match status" value="1"/>
</dbReference>
<evidence type="ECO:0000259" key="1">
    <source>
        <dbReference type="Pfam" id="PF18899"/>
    </source>
</evidence>
<proteinExistence type="predicted"/>
<feature type="domain" description="DUF5655" evidence="1">
    <location>
        <begin position="3"/>
        <end position="100"/>
    </location>
</feature>
<accession>A0A6G7YKN1</accession>
<gene>
    <name evidence="2" type="ORF">G7071_06720</name>
</gene>
<evidence type="ECO:0000313" key="2">
    <source>
        <dbReference type="EMBL" id="QIK77299.1"/>
    </source>
</evidence>
<sequence>MVIFEQIARSVSELGEVETRVTKSQIAFRRDVAFAFVWRPGRYVRSSVPVVLSIALPTRLDSPRFKEVAHPSPKVWMHHLEVDDVSQVDDEVRGWLSQAWGHAAR</sequence>
<dbReference type="KEGG" id="npi:G7071_06720"/>
<name>A0A6G7YKN1_9ACTN</name>
<dbReference type="EMBL" id="CP049866">
    <property type="protein sequence ID" value="QIK77299.1"/>
    <property type="molecule type" value="Genomic_DNA"/>
</dbReference>
<evidence type="ECO:0000313" key="3">
    <source>
        <dbReference type="Proteomes" id="UP000502035"/>
    </source>
</evidence>
<reference evidence="2 3" key="1">
    <citation type="submission" date="2020-03" db="EMBL/GenBank/DDBJ databases">
        <title>Nocardioides sp. nov., isolated from fish.</title>
        <authorList>
            <person name="Hyun D.-W."/>
            <person name="Bae J.-W."/>
        </authorList>
    </citation>
    <scope>NUCLEOTIDE SEQUENCE [LARGE SCALE GENOMIC DNA]</scope>
    <source>
        <strain evidence="2 3">HDW12A</strain>
    </source>
</reference>
<protein>
    <recommendedName>
        <fullName evidence="1">DUF5655 domain-containing protein</fullName>
    </recommendedName>
</protein>
<dbReference type="Proteomes" id="UP000502035">
    <property type="component" value="Chromosome"/>
</dbReference>
<dbReference type="InterPro" id="IPR043714">
    <property type="entry name" value="DUF5655"/>
</dbReference>
<organism evidence="2 3">
    <name type="scientific">Nocardioides piscis</name>
    <dbReference type="NCBI Taxonomy" id="2714938"/>
    <lineage>
        <taxon>Bacteria</taxon>
        <taxon>Bacillati</taxon>
        <taxon>Actinomycetota</taxon>
        <taxon>Actinomycetes</taxon>
        <taxon>Propionibacteriales</taxon>
        <taxon>Nocardioidaceae</taxon>
        <taxon>Nocardioides</taxon>
    </lineage>
</organism>